<keyword evidence="4" id="KW-0418">Kinase</keyword>
<dbReference type="SUPFAM" id="SSF53613">
    <property type="entry name" value="Ribokinase-like"/>
    <property type="match status" value="1"/>
</dbReference>
<comment type="caution">
    <text evidence="4">The sequence shown here is derived from an EMBL/GenBank/DDBJ whole genome shotgun (WGS) entry which is preliminary data.</text>
</comment>
<evidence type="ECO:0000256" key="1">
    <source>
        <dbReference type="ARBA" id="ARBA00004948"/>
    </source>
</evidence>
<feature type="domain" description="Pyridoxamine kinase/Phosphomethylpyrimidine kinase" evidence="3">
    <location>
        <begin position="12"/>
        <end position="260"/>
    </location>
</feature>
<dbReference type="Pfam" id="PF08543">
    <property type="entry name" value="Phos_pyr_kin"/>
    <property type="match status" value="1"/>
</dbReference>
<evidence type="ECO:0000259" key="3">
    <source>
        <dbReference type="Pfam" id="PF08543"/>
    </source>
</evidence>
<protein>
    <recommendedName>
        <fullName evidence="2">hydroxymethylpyrimidine kinase</fullName>
        <ecNumber evidence="2">2.7.1.49</ecNumber>
    </recommendedName>
</protein>
<name>A0ABQ2LEA3_9PROT</name>
<accession>A0ABQ2LEA3</accession>
<evidence type="ECO:0000313" key="4">
    <source>
        <dbReference type="EMBL" id="GGO10173.1"/>
    </source>
</evidence>
<organism evidence="4 5">
    <name type="scientific">Iodidimonas muriae</name>
    <dbReference type="NCBI Taxonomy" id="261467"/>
    <lineage>
        <taxon>Bacteria</taxon>
        <taxon>Pseudomonadati</taxon>
        <taxon>Pseudomonadota</taxon>
        <taxon>Alphaproteobacteria</taxon>
        <taxon>Iodidimonadales</taxon>
        <taxon>Iodidimonadaceae</taxon>
        <taxon>Iodidimonas</taxon>
    </lineage>
</organism>
<proteinExistence type="predicted"/>
<gene>
    <name evidence="4" type="ORF">GCM10007972_12570</name>
</gene>
<dbReference type="NCBIfam" id="TIGR00097">
    <property type="entry name" value="HMP-P_kinase"/>
    <property type="match status" value="1"/>
</dbReference>
<dbReference type="InterPro" id="IPR004399">
    <property type="entry name" value="HMP/HMP-P_kinase_dom"/>
</dbReference>
<dbReference type="InterPro" id="IPR029056">
    <property type="entry name" value="Ribokinase-like"/>
</dbReference>
<dbReference type="Gene3D" id="3.40.1190.20">
    <property type="match status" value="1"/>
</dbReference>
<keyword evidence="4" id="KW-0808">Transferase</keyword>
<dbReference type="PANTHER" id="PTHR20858:SF17">
    <property type="entry name" value="HYDROXYMETHYLPYRIMIDINE_PHOSPHOMETHYLPYRIMIDINE KINASE THI20-RELATED"/>
    <property type="match status" value="1"/>
</dbReference>
<dbReference type="GO" id="GO:0016301">
    <property type="term" value="F:kinase activity"/>
    <property type="evidence" value="ECO:0007669"/>
    <property type="project" value="UniProtKB-KW"/>
</dbReference>
<dbReference type="EC" id="2.7.1.49" evidence="2"/>
<evidence type="ECO:0000256" key="2">
    <source>
        <dbReference type="ARBA" id="ARBA00012135"/>
    </source>
</evidence>
<dbReference type="RefSeq" id="WP_150004884.1">
    <property type="nucleotide sequence ID" value="NZ_BMOV01000003.1"/>
</dbReference>
<dbReference type="PANTHER" id="PTHR20858">
    <property type="entry name" value="PHOSPHOMETHYLPYRIMIDINE KINASE"/>
    <property type="match status" value="1"/>
</dbReference>
<comment type="pathway">
    <text evidence="1">Cofactor biosynthesis; thiamine diphosphate biosynthesis.</text>
</comment>
<dbReference type="Proteomes" id="UP000602381">
    <property type="component" value="Unassembled WGS sequence"/>
</dbReference>
<evidence type="ECO:0000313" key="5">
    <source>
        <dbReference type="Proteomes" id="UP000602381"/>
    </source>
</evidence>
<dbReference type="InterPro" id="IPR013749">
    <property type="entry name" value="PM/HMP-P_kinase-1"/>
</dbReference>
<sequence length="266" mass="27365">MRGRVLIIAGSDSGGGAGVQADIKTVTMLGGYAASAITAITVQDTLGVHAVQAISPHMIADQIRVVLRDIGADAIKTGMMGAVETIMAVADVLREEAPQIPLVLDPVMVAKGGASLLAPDAVACLKQHLLPLAYLVTPNAPELAALTDLPVETTGMMEKAARTLCAELLPNKMAVLAKGGHLDGVELVDLLVQAETVTQFSASRIESRHTHGTGCTLASAIATGLAQGLNLKDAVRRAHAYVHKAIATAPGFGKGHGPLNHGHPLD</sequence>
<dbReference type="EMBL" id="BMOV01000003">
    <property type="protein sequence ID" value="GGO10173.1"/>
    <property type="molecule type" value="Genomic_DNA"/>
</dbReference>
<reference evidence="5" key="1">
    <citation type="journal article" date="2019" name="Int. J. Syst. Evol. Microbiol.">
        <title>The Global Catalogue of Microorganisms (GCM) 10K type strain sequencing project: providing services to taxonomists for standard genome sequencing and annotation.</title>
        <authorList>
            <consortium name="The Broad Institute Genomics Platform"/>
            <consortium name="The Broad Institute Genome Sequencing Center for Infectious Disease"/>
            <person name="Wu L."/>
            <person name="Ma J."/>
        </authorList>
    </citation>
    <scope>NUCLEOTIDE SEQUENCE [LARGE SCALE GENOMIC DNA]</scope>
    <source>
        <strain evidence="5">JCM 17843</strain>
    </source>
</reference>
<dbReference type="CDD" id="cd01169">
    <property type="entry name" value="HMPP_kinase"/>
    <property type="match status" value="1"/>
</dbReference>
<keyword evidence="5" id="KW-1185">Reference proteome</keyword>